<dbReference type="OrthoDB" id="628205at2759"/>
<organism evidence="2 3">
    <name type="scientific">Turnera subulata</name>
    <dbReference type="NCBI Taxonomy" id="218843"/>
    <lineage>
        <taxon>Eukaryota</taxon>
        <taxon>Viridiplantae</taxon>
        <taxon>Streptophyta</taxon>
        <taxon>Embryophyta</taxon>
        <taxon>Tracheophyta</taxon>
        <taxon>Spermatophyta</taxon>
        <taxon>Magnoliopsida</taxon>
        <taxon>eudicotyledons</taxon>
        <taxon>Gunneridae</taxon>
        <taxon>Pentapetalae</taxon>
        <taxon>rosids</taxon>
        <taxon>fabids</taxon>
        <taxon>Malpighiales</taxon>
        <taxon>Passifloraceae</taxon>
        <taxon>Turnera</taxon>
    </lineage>
</organism>
<dbReference type="Proteomes" id="UP001141552">
    <property type="component" value="Unassembled WGS sequence"/>
</dbReference>
<dbReference type="AlphaFoldDB" id="A0A9Q0F7L1"/>
<accession>A0A9Q0F7L1</accession>
<dbReference type="EMBL" id="JAKUCV010006854">
    <property type="protein sequence ID" value="KAJ4825594.1"/>
    <property type="molecule type" value="Genomic_DNA"/>
</dbReference>
<dbReference type="PANTHER" id="PTHR33790:SF18">
    <property type="entry name" value="ATAXIN-2 C-TERMINAL DOMAIN-CONTAINING PROTEIN"/>
    <property type="match status" value="1"/>
</dbReference>
<dbReference type="InterPro" id="IPR040414">
    <property type="entry name" value="CID1/CID2"/>
</dbReference>
<name>A0A9Q0F7L1_9ROSI</name>
<keyword evidence="3" id="KW-1185">Reference proteome</keyword>
<feature type="compositionally biased region" description="Polar residues" evidence="1">
    <location>
        <begin position="107"/>
        <end position="116"/>
    </location>
</feature>
<evidence type="ECO:0000313" key="2">
    <source>
        <dbReference type="EMBL" id="KAJ4825594.1"/>
    </source>
</evidence>
<dbReference type="PANTHER" id="PTHR33790">
    <property type="entry name" value="OS05G0344200 PROTEIN"/>
    <property type="match status" value="1"/>
</dbReference>
<protein>
    <recommendedName>
        <fullName evidence="4">Ataxin-2 C-terminal domain-containing protein</fullName>
    </recommendedName>
</protein>
<evidence type="ECO:0000256" key="1">
    <source>
        <dbReference type="SAM" id="MobiDB-lite"/>
    </source>
</evidence>
<feature type="region of interest" description="Disordered" evidence="1">
    <location>
        <begin position="101"/>
        <end position="126"/>
    </location>
</feature>
<evidence type="ECO:0000313" key="3">
    <source>
        <dbReference type="Proteomes" id="UP001141552"/>
    </source>
</evidence>
<evidence type="ECO:0008006" key="4">
    <source>
        <dbReference type="Google" id="ProtNLM"/>
    </source>
</evidence>
<gene>
    <name evidence="2" type="ORF">Tsubulata_015249</name>
</gene>
<reference evidence="2" key="1">
    <citation type="submission" date="2022-02" db="EMBL/GenBank/DDBJ databases">
        <authorList>
            <person name="Henning P.M."/>
            <person name="McCubbin A.G."/>
            <person name="Shore J.S."/>
        </authorList>
    </citation>
    <scope>NUCLEOTIDE SEQUENCE</scope>
    <source>
        <strain evidence="2">F60SS</strain>
        <tissue evidence="2">Leaves</tissue>
    </source>
</reference>
<reference evidence="2" key="2">
    <citation type="journal article" date="2023" name="Plants (Basel)">
        <title>Annotation of the Turnera subulata (Passifloraceae) Draft Genome Reveals the S-Locus Evolved after the Divergence of Turneroideae from Passifloroideae in a Stepwise Manner.</title>
        <authorList>
            <person name="Henning P.M."/>
            <person name="Roalson E.H."/>
            <person name="Mir W."/>
            <person name="McCubbin A.G."/>
            <person name="Shore J.S."/>
        </authorList>
    </citation>
    <scope>NUCLEOTIDE SEQUENCE</scope>
    <source>
        <strain evidence="2">F60SS</strain>
    </source>
</reference>
<sequence>MAMVSAGHRSTLNPNAPLFIPFAYQKVEDFSPEWWELVKDSNLFPDFWLSEHPEGSFDGSGGGKEVNDDVVDLLPEDIDVRVNEDEFADLDAQIELVMLAQADDDSGYTTNSTDPITQRKAPTNGK</sequence>
<comment type="caution">
    <text evidence="2">The sequence shown here is derived from an EMBL/GenBank/DDBJ whole genome shotgun (WGS) entry which is preliminary data.</text>
</comment>
<proteinExistence type="predicted"/>